<dbReference type="PANTHER" id="PTHR36693">
    <property type="entry name" value="GH02722P"/>
    <property type="match status" value="1"/>
</dbReference>
<dbReference type="AlphaFoldDB" id="A0AAV4UK06"/>
<evidence type="ECO:0000313" key="2">
    <source>
        <dbReference type="Proteomes" id="UP001054945"/>
    </source>
</evidence>
<dbReference type="EMBL" id="BPLR01013006">
    <property type="protein sequence ID" value="GIY58040.1"/>
    <property type="molecule type" value="Genomic_DNA"/>
</dbReference>
<dbReference type="InterPro" id="IPR032072">
    <property type="entry name" value="DUF4807"/>
</dbReference>
<comment type="caution">
    <text evidence="1">The sequence shown here is derived from an EMBL/GenBank/DDBJ whole genome shotgun (WGS) entry which is preliminary data.</text>
</comment>
<protein>
    <submittedName>
        <fullName evidence="1">Uncharacterized protein</fullName>
    </submittedName>
</protein>
<dbReference type="Proteomes" id="UP001054945">
    <property type="component" value="Unassembled WGS sequence"/>
</dbReference>
<sequence>TKIRTALLMEEDARLENAMWLSTLGRNIFSSRQINVIRDAISVGCYYTLIVNLWNLTPIDVAFREFDQTGLVYGLPSLIMIIWAKLPRFCIQCAAEKAGLISMQQFNLALRLGDPLTICRCKIYLAMSLLQKGYYQKTKKLIRELYKFSIGTEGLKDFRLKNMCIAVWNRLKYELSQKAISAGSQQYNIN</sequence>
<keyword evidence="2" id="KW-1185">Reference proteome</keyword>
<reference evidence="1 2" key="1">
    <citation type="submission" date="2021-06" db="EMBL/GenBank/DDBJ databases">
        <title>Caerostris extrusa draft genome.</title>
        <authorList>
            <person name="Kono N."/>
            <person name="Arakawa K."/>
        </authorList>
    </citation>
    <scope>NUCLEOTIDE SEQUENCE [LARGE SCALE GENOMIC DNA]</scope>
</reference>
<dbReference type="Pfam" id="PF16065">
    <property type="entry name" value="DUF4807"/>
    <property type="match status" value="1"/>
</dbReference>
<feature type="non-terminal residue" evidence="1">
    <location>
        <position position="1"/>
    </location>
</feature>
<name>A0AAV4UK06_CAEEX</name>
<gene>
    <name evidence="1" type="primary">AVEN_38999_1</name>
    <name evidence="1" type="ORF">CEXT_668481</name>
</gene>
<proteinExistence type="predicted"/>
<evidence type="ECO:0000313" key="1">
    <source>
        <dbReference type="EMBL" id="GIY58040.1"/>
    </source>
</evidence>
<organism evidence="1 2">
    <name type="scientific">Caerostris extrusa</name>
    <name type="common">Bark spider</name>
    <name type="synonym">Caerostris bankana</name>
    <dbReference type="NCBI Taxonomy" id="172846"/>
    <lineage>
        <taxon>Eukaryota</taxon>
        <taxon>Metazoa</taxon>
        <taxon>Ecdysozoa</taxon>
        <taxon>Arthropoda</taxon>
        <taxon>Chelicerata</taxon>
        <taxon>Arachnida</taxon>
        <taxon>Araneae</taxon>
        <taxon>Araneomorphae</taxon>
        <taxon>Entelegynae</taxon>
        <taxon>Araneoidea</taxon>
        <taxon>Araneidae</taxon>
        <taxon>Caerostris</taxon>
    </lineage>
</organism>
<dbReference type="PANTHER" id="PTHR36693:SF1">
    <property type="entry name" value="GH02722P"/>
    <property type="match status" value="1"/>
</dbReference>
<accession>A0AAV4UK06</accession>